<organism evidence="3 4">
    <name type="scientific">Rhizobium calliandrae</name>
    <dbReference type="NCBI Taxonomy" id="1312182"/>
    <lineage>
        <taxon>Bacteria</taxon>
        <taxon>Pseudomonadati</taxon>
        <taxon>Pseudomonadota</taxon>
        <taxon>Alphaproteobacteria</taxon>
        <taxon>Hyphomicrobiales</taxon>
        <taxon>Rhizobiaceae</taxon>
        <taxon>Rhizobium/Agrobacterium group</taxon>
        <taxon>Rhizobium</taxon>
    </lineage>
</organism>
<gene>
    <name evidence="3" type="ORF">PY650_28860</name>
</gene>
<keyword evidence="4" id="KW-1185">Reference proteome</keyword>
<dbReference type="RefSeq" id="WP_285883165.1">
    <property type="nucleotide sequence ID" value="NZ_JARFYN010000054.1"/>
</dbReference>
<dbReference type="Proteomes" id="UP001172630">
    <property type="component" value="Unassembled WGS sequence"/>
</dbReference>
<evidence type="ECO:0000256" key="1">
    <source>
        <dbReference type="SAM" id="MobiDB-lite"/>
    </source>
</evidence>
<feature type="compositionally biased region" description="Polar residues" evidence="1">
    <location>
        <begin position="78"/>
        <end position="89"/>
    </location>
</feature>
<evidence type="ECO:0000313" key="3">
    <source>
        <dbReference type="EMBL" id="MDL2409568.1"/>
    </source>
</evidence>
<accession>A0ABT7KQN8</accession>
<reference evidence="3" key="1">
    <citation type="submission" date="2023-06" db="EMBL/GenBank/DDBJ databases">
        <title>Phylogenetic Diversity of Rhizobium strains.</title>
        <authorList>
            <person name="Moura F.T."/>
            <person name="Helene L.C.F."/>
            <person name="Hungria M."/>
        </authorList>
    </citation>
    <scope>NUCLEOTIDE SEQUENCE</scope>
    <source>
        <strain evidence="3">CCGE524</strain>
    </source>
</reference>
<keyword evidence="2" id="KW-1133">Transmembrane helix</keyword>
<sequence length="89" mass="9809">MDTPHNLYVIATVLSATFVSGSLTALGLLWRRGVALDGETRRGFRNQAFSLLVAGSLLLVGTHFPFARHETGDHHSSAQEFVRTSNRDR</sequence>
<feature type="transmembrane region" description="Helical" evidence="2">
    <location>
        <begin position="6"/>
        <end position="29"/>
    </location>
</feature>
<comment type="caution">
    <text evidence="3">The sequence shown here is derived from an EMBL/GenBank/DDBJ whole genome shotgun (WGS) entry which is preliminary data.</text>
</comment>
<evidence type="ECO:0000256" key="2">
    <source>
        <dbReference type="SAM" id="Phobius"/>
    </source>
</evidence>
<proteinExistence type="predicted"/>
<protein>
    <recommendedName>
        <fullName evidence="5">HIG1 domain-containing protein</fullName>
    </recommendedName>
</protein>
<name>A0ABT7KQN8_9HYPH</name>
<keyword evidence="2" id="KW-0472">Membrane</keyword>
<evidence type="ECO:0000313" key="4">
    <source>
        <dbReference type="Proteomes" id="UP001172630"/>
    </source>
</evidence>
<feature type="region of interest" description="Disordered" evidence="1">
    <location>
        <begin position="70"/>
        <end position="89"/>
    </location>
</feature>
<keyword evidence="2" id="KW-0812">Transmembrane</keyword>
<evidence type="ECO:0008006" key="5">
    <source>
        <dbReference type="Google" id="ProtNLM"/>
    </source>
</evidence>
<feature type="transmembrane region" description="Helical" evidence="2">
    <location>
        <begin position="49"/>
        <end position="67"/>
    </location>
</feature>
<dbReference type="EMBL" id="JARFYN010000054">
    <property type="protein sequence ID" value="MDL2409568.1"/>
    <property type="molecule type" value="Genomic_DNA"/>
</dbReference>